<keyword evidence="2" id="KW-1185">Reference proteome</keyword>
<dbReference type="Proteomes" id="UP000293952">
    <property type="component" value="Unassembled WGS sequence"/>
</dbReference>
<dbReference type="Pfam" id="PF12864">
    <property type="entry name" value="DUF3822"/>
    <property type="match status" value="1"/>
</dbReference>
<gene>
    <name evidence="1" type="ORF">ERX46_17330</name>
</gene>
<proteinExistence type="predicted"/>
<sequence length="257" mass="29915">MNVSNTQLAIHISRTSVHVAEVLRSNQEIIQQHDFELLESTPDAYKDKLKSFFNSLTTLKDEYPEYTMAWSTPKQTLVPLSVYNESSSKSIFHLMFGESIDEKMIDFNRLMELSMVSVFEIPDWVKSFFIIKYPQIVFKHEHAMTLRALFQMGTFKRKITVSFNDDYVNITIIHKNELTFSNGFEYQTAEDVLYNLLFVLEQEGLTNEEGSLNFYFIDKKTENKAKQTIALIEQLKPFKSIKISTIDSILKLQTLCV</sequence>
<reference evidence="1 2" key="1">
    <citation type="submission" date="2019-02" db="EMBL/GenBank/DDBJ databases">
        <title>Genome sequence of the sea-ice species Brumimicrobium glaciale.</title>
        <authorList>
            <person name="Bowman J.P."/>
        </authorList>
    </citation>
    <scope>NUCLEOTIDE SEQUENCE [LARGE SCALE GENOMIC DNA]</scope>
    <source>
        <strain evidence="1 2">IC156</strain>
    </source>
</reference>
<dbReference type="EMBL" id="SETE01000010">
    <property type="protein sequence ID" value="RYM30844.1"/>
    <property type="molecule type" value="Genomic_DNA"/>
</dbReference>
<comment type="caution">
    <text evidence="1">The sequence shown here is derived from an EMBL/GenBank/DDBJ whole genome shotgun (WGS) entry which is preliminary data.</text>
</comment>
<evidence type="ECO:0000313" key="1">
    <source>
        <dbReference type="EMBL" id="RYM30844.1"/>
    </source>
</evidence>
<dbReference type="InterPro" id="IPR024213">
    <property type="entry name" value="DUF3822"/>
</dbReference>
<dbReference type="Gene3D" id="3.30.420.250">
    <property type="match status" value="1"/>
</dbReference>
<dbReference type="CDD" id="cd24013">
    <property type="entry name" value="ASKHA_ATPase_BT3980-like"/>
    <property type="match status" value="1"/>
</dbReference>
<protein>
    <submittedName>
        <fullName evidence="1">DUF3822 family protein</fullName>
    </submittedName>
</protein>
<dbReference type="AlphaFoldDB" id="A0A4Q4KF41"/>
<dbReference type="OrthoDB" id="658622at2"/>
<accession>A0A4Q4KF41</accession>
<organism evidence="1 2">
    <name type="scientific">Brumimicrobium glaciale</name>
    <dbReference type="NCBI Taxonomy" id="200475"/>
    <lineage>
        <taxon>Bacteria</taxon>
        <taxon>Pseudomonadati</taxon>
        <taxon>Bacteroidota</taxon>
        <taxon>Flavobacteriia</taxon>
        <taxon>Flavobacteriales</taxon>
        <taxon>Crocinitomicaceae</taxon>
        <taxon>Brumimicrobium</taxon>
    </lineage>
</organism>
<evidence type="ECO:0000313" key="2">
    <source>
        <dbReference type="Proteomes" id="UP000293952"/>
    </source>
</evidence>
<name>A0A4Q4KF41_9FLAO</name>
<dbReference type="Gene3D" id="3.30.420.260">
    <property type="match status" value="1"/>
</dbReference>